<evidence type="ECO:0000313" key="3">
    <source>
        <dbReference type="Proteomes" id="UP001055439"/>
    </source>
</evidence>
<evidence type="ECO:0000256" key="1">
    <source>
        <dbReference type="SAM" id="MobiDB-lite"/>
    </source>
</evidence>
<dbReference type="EMBL" id="CP097503">
    <property type="protein sequence ID" value="URD78324.1"/>
    <property type="molecule type" value="Genomic_DNA"/>
</dbReference>
<accession>A0A9E7EJ16</accession>
<protein>
    <submittedName>
        <fullName evidence="2">Uncharacterized protein</fullName>
    </submittedName>
</protein>
<evidence type="ECO:0000313" key="2">
    <source>
        <dbReference type="EMBL" id="URD78324.1"/>
    </source>
</evidence>
<organism evidence="2 3">
    <name type="scientific">Musa troglodytarum</name>
    <name type="common">fe'i banana</name>
    <dbReference type="NCBI Taxonomy" id="320322"/>
    <lineage>
        <taxon>Eukaryota</taxon>
        <taxon>Viridiplantae</taxon>
        <taxon>Streptophyta</taxon>
        <taxon>Embryophyta</taxon>
        <taxon>Tracheophyta</taxon>
        <taxon>Spermatophyta</taxon>
        <taxon>Magnoliopsida</taxon>
        <taxon>Liliopsida</taxon>
        <taxon>Zingiberales</taxon>
        <taxon>Musaceae</taxon>
        <taxon>Musa</taxon>
    </lineage>
</organism>
<keyword evidence="3" id="KW-1185">Reference proteome</keyword>
<sequence length="42" mass="5064">MSPSPKRWGIARGEERRRRRRGNPRRYSSVPCVPQLEFLFFS</sequence>
<reference evidence="2" key="1">
    <citation type="submission" date="2022-05" db="EMBL/GenBank/DDBJ databases">
        <title>The Musa troglodytarum L. genome provides insights into the mechanism of non-climacteric behaviour and enrichment of carotenoids.</title>
        <authorList>
            <person name="Wang J."/>
        </authorList>
    </citation>
    <scope>NUCLEOTIDE SEQUENCE</scope>
    <source>
        <tissue evidence="2">Leaf</tissue>
    </source>
</reference>
<feature type="region of interest" description="Disordered" evidence="1">
    <location>
        <begin position="1"/>
        <end position="28"/>
    </location>
</feature>
<name>A0A9E7EJ16_9LILI</name>
<gene>
    <name evidence="2" type="ORF">MUK42_07590</name>
</gene>
<dbReference type="Proteomes" id="UP001055439">
    <property type="component" value="Chromosome 10"/>
</dbReference>
<dbReference type="AlphaFoldDB" id="A0A9E7EJ16"/>
<proteinExistence type="predicted"/>